<keyword evidence="2" id="KW-0732">Signal</keyword>
<proteinExistence type="predicted"/>
<name>A0ABT7Y6N2_9VIBR</name>
<accession>A0ABT7Y6N2</accession>
<evidence type="ECO:0000256" key="1">
    <source>
        <dbReference type="SAM" id="MobiDB-lite"/>
    </source>
</evidence>
<dbReference type="Proteomes" id="UP001169719">
    <property type="component" value="Unassembled WGS sequence"/>
</dbReference>
<comment type="caution">
    <text evidence="3">The sequence shown here is derived from an EMBL/GenBank/DDBJ whole genome shotgun (WGS) entry which is preliminary data.</text>
</comment>
<organism evidence="3 4">
    <name type="scientific">Vibrio agarivorans</name>
    <dbReference type="NCBI Taxonomy" id="153622"/>
    <lineage>
        <taxon>Bacteria</taxon>
        <taxon>Pseudomonadati</taxon>
        <taxon>Pseudomonadota</taxon>
        <taxon>Gammaproteobacteria</taxon>
        <taxon>Vibrionales</taxon>
        <taxon>Vibrionaceae</taxon>
        <taxon>Vibrio</taxon>
    </lineage>
</organism>
<feature type="signal peptide" evidence="2">
    <location>
        <begin position="1"/>
        <end position="26"/>
    </location>
</feature>
<reference evidence="3" key="1">
    <citation type="submission" date="2024-05" db="EMBL/GenBank/DDBJ databases">
        <title>Genome Sequences of Four Agar- Degrading Marine Bacteria.</title>
        <authorList>
            <person name="Phillips E.K."/>
            <person name="Shaffer J.C."/>
            <person name="Henson M.W."/>
            <person name="Temperton B."/>
            <person name="Thrash C.J."/>
            <person name="Martin M.O."/>
        </authorList>
    </citation>
    <scope>NUCLEOTIDE SEQUENCE</scope>
    <source>
        <strain evidence="3">EKP203</strain>
    </source>
</reference>
<dbReference type="RefSeq" id="WP_289963731.1">
    <property type="nucleotide sequence ID" value="NZ_JAUEOZ010000002.1"/>
</dbReference>
<evidence type="ECO:0000313" key="3">
    <source>
        <dbReference type="EMBL" id="MDN2483660.1"/>
    </source>
</evidence>
<evidence type="ECO:0008006" key="5">
    <source>
        <dbReference type="Google" id="ProtNLM"/>
    </source>
</evidence>
<feature type="region of interest" description="Disordered" evidence="1">
    <location>
        <begin position="49"/>
        <end position="75"/>
    </location>
</feature>
<keyword evidence="4" id="KW-1185">Reference proteome</keyword>
<dbReference type="EMBL" id="JAUEOZ010000002">
    <property type="protein sequence ID" value="MDN2483660.1"/>
    <property type="molecule type" value="Genomic_DNA"/>
</dbReference>
<gene>
    <name evidence="3" type="ORF">QWJ08_20130</name>
</gene>
<feature type="chain" id="PRO_5047413516" description="CopL family metal-binding regulatory protein" evidence="2">
    <location>
        <begin position="27"/>
        <end position="142"/>
    </location>
</feature>
<sequence>MTHSMRTLWITLISIAAMLMSAYVSSAPAMTLQVGQHTTHPATMAHCHSASNQHHDDKHDHEHSHEHSAHHVMPSDSVQAGDCDNQSHSVHSCCTSVCSSVSYPIATANITQPTLASLALHHPITIGDAQTRPRLLLRPPSI</sequence>
<protein>
    <recommendedName>
        <fullName evidence="5">CopL family metal-binding regulatory protein</fullName>
    </recommendedName>
</protein>
<evidence type="ECO:0000256" key="2">
    <source>
        <dbReference type="SAM" id="SignalP"/>
    </source>
</evidence>
<feature type="compositionally biased region" description="Basic and acidic residues" evidence="1">
    <location>
        <begin position="53"/>
        <end position="69"/>
    </location>
</feature>
<evidence type="ECO:0000313" key="4">
    <source>
        <dbReference type="Proteomes" id="UP001169719"/>
    </source>
</evidence>